<name>A0A9D4UF95_ADICA</name>
<organism evidence="1 2">
    <name type="scientific">Adiantum capillus-veneris</name>
    <name type="common">Maidenhair fern</name>
    <dbReference type="NCBI Taxonomy" id="13818"/>
    <lineage>
        <taxon>Eukaryota</taxon>
        <taxon>Viridiplantae</taxon>
        <taxon>Streptophyta</taxon>
        <taxon>Embryophyta</taxon>
        <taxon>Tracheophyta</taxon>
        <taxon>Polypodiopsida</taxon>
        <taxon>Polypodiidae</taxon>
        <taxon>Polypodiales</taxon>
        <taxon>Pteridineae</taxon>
        <taxon>Pteridaceae</taxon>
        <taxon>Vittarioideae</taxon>
        <taxon>Adiantum</taxon>
    </lineage>
</organism>
<reference evidence="1" key="1">
    <citation type="submission" date="2021-01" db="EMBL/GenBank/DDBJ databases">
        <title>Adiantum capillus-veneris genome.</title>
        <authorList>
            <person name="Fang Y."/>
            <person name="Liao Q."/>
        </authorList>
    </citation>
    <scope>NUCLEOTIDE SEQUENCE</scope>
    <source>
        <strain evidence="1">H3</strain>
        <tissue evidence="1">Leaf</tissue>
    </source>
</reference>
<keyword evidence="2" id="KW-1185">Reference proteome</keyword>
<dbReference type="AlphaFoldDB" id="A0A9D4UF95"/>
<dbReference type="Proteomes" id="UP000886520">
    <property type="component" value="Chromosome 18"/>
</dbReference>
<protein>
    <submittedName>
        <fullName evidence="1">Uncharacterized protein</fullName>
    </submittedName>
</protein>
<accession>A0A9D4UF95</accession>
<proteinExistence type="predicted"/>
<comment type="caution">
    <text evidence="1">The sequence shown here is derived from an EMBL/GenBank/DDBJ whole genome shotgun (WGS) entry which is preliminary data.</text>
</comment>
<evidence type="ECO:0000313" key="1">
    <source>
        <dbReference type="EMBL" id="KAI5066632.1"/>
    </source>
</evidence>
<dbReference type="EMBL" id="JABFUD020000018">
    <property type="protein sequence ID" value="KAI5066632.1"/>
    <property type="molecule type" value="Genomic_DNA"/>
</dbReference>
<evidence type="ECO:0000313" key="2">
    <source>
        <dbReference type="Proteomes" id="UP000886520"/>
    </source>
</evidence>
<sequence>MNVINAHEANARVEEVEEVPTRAQQLQREVYRVPPDVLDQVPSEKEAGEKIAEVPKSVSFVEKSELCSSYSMSIIWSKNNRLQVKSQFAKTRGLGNPLSCLVMVRPC</sequence>
<gene>
    <name evidence="1" type="ORF">GOP47_0019256</name>
</gene>